<dbReference type="AlphaFoldDB" id="A0A7I9XY86"/>
<reference evidence="2 3" key="1">
    <citation type="journal article" date="2019" name="Emerg. Microbes Infect.">
        <title>Comprehensive subspecies identification of 175 nontuberculous mycobacteria species based on 7547 genomic profiles.</title>
        <authorList>
            <person name="Matsumoto Y."/>
            <person name="Kinjo T."/>
            <person name="Motooka D."/>
            <person name="Nabeya D."/>
            <person name="Jung N."/>
            <person name="Uechi K."/>
            <person name="Horii T."/>
            <person name="Iida T."/>
            <person name="Fujita J."/>
            <person name="Nakamura S."/>
        </authorList>
    </citation>
    <scope>NUCLEOTIDE SEQUENCE [LARGE SCALE GENOMIC DNA]</scope>
    <source>
        <strain evidence="2 3">JCM 17322</strain>
    </source>
</reference>
<protein>
    <submittedName>
        <fullName evidence="2">Uncharacterized protein</fullName>
    </submittedName>
</protein>
<evidence type="ECO:0000313" key="2">
    <source>
        <dbReference type="EMBL" id="GFG74771.1"/>
    </source>
</evidence>
<evidence type="ECO:0000313" key="3">
    <source>
        <dbReference type="Proteomes" id="UP000465361"/>
    </source>
</evidence>
<feature type="region of interest" description="Disordered" evidence="1">
    <location>
        <begin position="1"/>
        <end position="30"/>
    </location>
</feature>
<accession>A0A7I9XY86</accession>
<sequence length="101" mass="10260">MGAVSAHPRPGGDVRAISPGAGPPAPEPVDSVARRICGNIPAAGMEVVGVDPGGCPGSPEKVYRSAPGKQTGNGAFTTVGRNEGVSEWHSKRRSPRSRHGP</sequence>
<proteinExistence type="predicted"/>
<evidence type="ECO:0000256" key="1">
    <source>
        <dbReference type="SAM" id="MobiDB-lite"/>
    </source>
</evidence>
<gene>
    <name evidence="2" type="ORF">MBOT_21360</name>
</gene>
<dbReference type="EMBL" id="BLKW01000004">
    <property type="protein sequence ID" value="GFG74771.1"/>
    <property type="molecule type" value="Genomic_DNA"/>
</dbReference>
<dbReference type="Proteomes" id="UP000465361">
    <property type="component" value="Unassembled WGS sequence"/>
</dbReference>
<name>A0A7I9XY86_9MYCO</name>
<comment type="caution">
    <text evidence="2">The sequence shown here is derived from an EMBL/GenBank/DDBJ whole genome shotgun (WGS) entry which is preliminary data.</text>
</comment>
<feature type="region of interest" description="Disordered" evidence="1">
    <location>
        <begin position="63"/>
        <end position="101"/>
    </location>
</feature>
<feature type="compositionally biased region" description="Basic residues" evidence="1">
    <location>
        <begin position="90"/>
        <end position="101"/>
    </location>
</feature>
<organism evidence="2 3">
    <name type="scientific">Mycobacterium botniense</name>
    <dbReference type="NCBI Taxonomy" id="84962"/>
    <lineage>
        <taxon>Bacteria</taxon>
        <taxon>Bacillati</taxon>
        <taxon>Actinomycetota</taxon>
        <taxon>Actinomycetes</taxon>
        <taxon>Mycobacteriales</taxon>
        <taxon>Mycobacteriaceae</taxon>
        <taxon>Mycobacterium</taxon>
    </lineage>
</organism>
<feature type="compositionally biased region" description="Polar residues" evidence="1">
    <location>
        <begin position="68"/>
        <end position="80"/>
    </location>
</feature>
<keyword evidence="3" id="KW-1185">Reference proteome</keyword>